<evidence type="ECO:0000256" key="2">
    <source>
        <dbReference type="ARBA" id="ARBA00007637"/>
    </source>
</evidence>
<gene>
    <name evidence="4" type="ORF">GCM10008066_11300</name>
</gene>
<reference evidence="5" key="1">
    <citation type="journal article" date="2019" name="Int. J. Syst. Evol. Microbiol.">
        <title>The Global Catalogue of Microorganisms (GCM) 10K type strain sequencing project: providing services to taxonomists for standard genome sequencing and annotation.</title>
        <authorList>
            <consortium name="The Broad Institute Genomics Platform"/>
            <consortium name="The Broad Institute Genome Sequencing Center for Infectious Disease"/>
            <person name="Wu L."/>
            <person name="Ma J."/>
        </authorList>
    </citation>
    <scope>NUCLEOTIDE SEQUENCE [LARGE SCALE GENOMIC DNA]</scope>
    <source>
        <strain evidence="5">CCM 2767</strain>
    </source>
</reference>
<dbReference type="InterPro" id="IPR036291">
    <property type="entry name" value="NAD(P)-bd_dom_sf"/>
</dbReference>
<keyword evidence="5" id="KW-1185">Reference proteome</keyword>
<feature type="domain" description="NAD-dependent epimerase/dehydratase" evidence="3">
    <location>
        <begin position="19"/>
        <end position="195"/>
    </location>
</feature>
<accession>A0A8J3F0F0</accession>
<evidence type="ECO:0000259" key="3">
    <source>
        <dbReference type="Pfam" id="PF01370"/>
    </source>
</evidence>
<comment type="similarity">
    <text evidence="2">Belongs to the NAD(P)-dependent epimerase/dehydratase family.</text>
</comment>
<dbReference type="SUPFAM" id="SSF51735">
    <property type="entry name" value="NAD(P)-binding Rossmann-fold domains"/>
    <property type="match status" value="1"/>
</dbReference>
<organism evidence="4 5">
    <name type="scientific">Oxalicibacterium faecigallinarum</name>
    <dbReference type="NCBI Taxonomy" id="573741"/>
    <lineage>
        <taxon>Bacteria</taxon>
        <taxon>Pseudomonadati</taxon>
        <taxon>Pseudomonadota</taxon>
        <taxon>Betaproteobacteria</taxon>
        <taxon>Burkholderiales</taxon>
        <taxon>Oxalobacteraceae</taxon>
        <taxon>Oxalicibacterium</taxon>
    </lineage>
</organism>
<evidence type="ECO:0000256" key="1">
    <source>
        <dbReference type="ARBA" id="ARBA00005125"/>
    </source>
</evidence>
<dbReference type="Pfam" id="PF01370">
    <property type="entry name" value="Epimerase"/>
    <property type="match status" value="1"/>
</dbReference>
<evidence type="ECO:0000313" key="5">
    <source>
        <dbReference type="Proteomes" id="UP000642180"/>
    </source>
</evidence>
<proteinExistence type="inferred from homology"/>
<dbReference type="InterPro" id="IPR001509">
    <property type="entry name" value="Epimerase_deHydtase"/>
</dbReference>
<evidence type="ECO:0000313" key="4">
    <source>
        <dbReference type="EMBL" id="GGI17900.1"/>
    </source>
</evidence>
<dbReference type="PANTHER" id="PTHR43000">
    <property type="entry name" value="DTDP-D-GLUCOSE 4,6-DEHYDRATASE-RELATED"/>
    <property type="match status" value="1"/>
</dbReference>
<dbReference type="Gene3D" id="3.40.50.720">
    <property type="entry name" value="NAD(P)-binding Rossmann-like Domain"/>
    <property type="match status" value="1"/>
</dbReference>
<sequence length="289" mass="32210">MREIMNVGALDCDFHRIEDISGETDWTNAFTGIDTVIHLAARVHVMREQTADPLEAFREVNVAGTERLARSAAAAGVRRLVYVSSVKVSGEMTDTGRPFTEDDPALPEDPYGISKWEAEQALRVIAAETGLEIVIVRPPLVYGANVKGNFHQMLKVLEKRTPLPLLSVHNFRSLIYVENLVDALIACGLHSNASGQTYFVKDEEDVSTIYLLRKLGKAMGRPPLLFPCTPWVLRRLASLVGYSAQIERLIGSLQIDDSKIRRDLGWLPPYTSNYGLEKTALDYLNAKKK</sequence>
<comment type="caution">
    <text evidence="4">The sequence shown here is derived from an EMBL/GenBank/DDBJ whole genome shotgun (WGS) entry which is preliminary data.</text>
</comment>
<name>A0A8J3F0F0_9BURK</name>
<dbReference type="AlphaFoldDB" id="A0A8J3F0F0"/>
<comment type="pathway">
    <text evidence="1">Bacterial outer membrane biogenesis; LPS O-antigen biosynthesis.</text>
</comment>
<protein>
    <submittedName>
        <fullName evidence="4">UDP-glucose 4-epimerase</fullName>
    </submittedName>
</protein>
<dbReference type="EMBL" id="BMDI01000001">
    <property type="protein sequence ID" value="GGI17900.1"/>
    <property type="molecule type" value="Genomic_DNA"/>
</dbReference>
<dbReference type="Proteomes" id="UP000642180">
    <property type="component" value="Unassembled WGS sequence"/>
</dbReference>